<reference evidence="3" key="1">
    <citation type="submission" date="2014-04" db="EMBL/GenBank/DDBJ databases">
        <title>Evolutionary Origins and Diversification of the Mycorrhizal Mutualists.</title>
        <authorList>
            <consortium name="DOE Joint Genome Institute"/>
            <consortium name="Mycorrhizal Genomics Consortium"/>
            <person name="Kohler A."/>
            <person name="Kuo A."/>
            <person name="Nagy L.G."/>
            <person name="Floudas D."/>
            <person name="Copeland A."/>
            <person name="Barry K.W."/>
            <person name="Cichocki N."/>
            <person name="Veneault-Fourrey C."/>
            <person name="LaButti K."/>
            <person name="Lindquist E.A."/>
            <person name="Lipzen A."/>
            <person name="Lundell T."/>
            <person name="Morin E."/>
            <person name="Murat C."/>
            <person name="Riley R."/>
            <person name="Ohm R."/>
            <person name="Sun H."/>
            <person name="Tunlid A."/>
            <person name="Henrissat B."/>
            <person name="Grigoriev I.V."/>
            <person name="Hibbett D.S."/>
            <person name="Martin F."/>
        </authorList>
    </citation>
    <scope>NUCLEOTIDE SEQUENCE [LARGE SCALE GENOMIC DNA]</scope>
    <source>
        <strain evidence="3">FD-334 SS-4</strain>
    </source>
</reference>
<feature type="compositionally biased region" description="Low complexity" evidence="1">
    <location>
        <begin position="117"/>
        <end position="129"/>
    </location>
</feature>
<evidence type="ECO:0000313" key="3">
    <source>
        <dbReference type="Proteomes" id="UP000054270"/>
    </source>
</evidence>
<keyword evidence="3" id="KW-1185">Reference proteome</keyword>
<dbReference type="AlphaFoldDB" id="A0A0D2ND92"/>
<evidence type="ECO:0000313" key="2">
    <source>
        <dbReference type="EMBL" id="KJA17054.1"/>
    </source>
</evidence>
<accession>A0A0D2ND92</accession>
<dbReference type="Proteomes" id="UP000054270">
    <property type="component" value="Unassembled WGS sequence"/>
</dbReference>
<dbReference type="EMBL" id="KN817610">
    <property type="protein sequence ID" value="KJA17054.1"/>
    <property type="molecule type" value="Genomic_DNA"/>
</dbReference>
<sequence length="140" mass="14882">MLYIRIRASVDTPPGLRAALPPNRTRRRAQPPAACAVPRGVPVPRRCSSCVFLSALEAEASVRHSRAHIVHARWTAASWMGGPCVPWAGLKRGAHAAERVHAARTSSDPPSAIPASTCTTTPLKSTTPTPVTPNMPLTPN</sequence>
<proteinExistence type="predicted"/>
<protein>
    <submittedName>
        <fullName evidence="2">Uncharacterized protein</fullName>
    </submittedName>
</protein>
<feature type="region of interest" description="Disordered" evidence="1">
    <location>
        <begin position="99"/>
        <end position="140"/>
    </location>
</feature>
<organism evidence="2 3">
    <name type="scientific">Hypholoma sublateritium (strain FD-334 SS-4)</name>
    <dbReference type="NCBI Taxonomy" id="945553"/>
    <lineage>
        <taxon>Eukaryota</taxon>
        <taxon>Fungi</taxon>
        <taxon>Dikarya</taxon>
        <taxon>Basidiomycota</taxon>
        <taxon>Agaricomycotina</taxon>
        <taxon>Agaricomycetes</taxon>
        <taxon>Agaricomycetidae</taxon>
        <taxon>Agaricales</taxon>
        <taxon>Agaricineae</taxon>
        <taxon>Strophariaceae</taxon>
        <taxon>Hypholoma</taxon>
    </lineage>
</organism>
<gene>
    <name evidence="2" type="ORF">HYPSUDRAFT_206510</name>
</gene>
<evidence type="ECO:0000256" key="1">
    <source>
        <dbReference type="SAM" id="MobiDB-lite"/>
    </source>
</evidence>
<name>A0A0D2ND92_HYPSF</name>
<feature type="compositionally biased region" description="Pro residues" evidence="1">
    <location>
        <begin position="130"/>
        <end position="140"/>
    </location>
</feature>